<keyword evidence="2" id="KW-1185">Reference proteome</keyword>
<sequence>MSVQIGQLDKELTVLNSFILQVMSGNEDFLRLAYTNPEENPGDYRRVNAYVSLGNCFSEQLLQRSFEEGFLREKTG</sequence>
<gene>
    <name evidence="1" type="ORF">HNP82_001367</name>
</gene>
<dbReference type="Proteomes" id="UP000543642">
    <property type="component" value="Unassembled WGS sequence"/>
</dbReference>
<dbReference type="RefSeq" id="WP_183772775.1">
    <property type="nucleotide sequence ID" value="NZ_JACHFW010000004.1"/>
</dbReference>
<protein>
    <submittedName>
        <fullName evidence="1">Uncharacterized protein</fullName>
    </submittedName>
</protein>
<comment type="caution">
    <text evidence="1">The sequence shown here is derived from an EMBL/GenBank/DDBJ whole genome shotgun (WGS) entry which is preliminary data.</text>
</comment>
<reference evidence="1 2" key="1">
    <citation type="submission" date="2020-08" db="EMBL/GenBank/DDBJ databases">
        <title>Genomic Encyclopedia of Type Strains, Phase IV (KMG-IV): sequencing the most valuable type-strain genomes for metagenomic binning, comparative biology and taxonomic classification.</title>
        <authorList>
            <person name="Goeker M."/>
        </authorList>
    </citation>
    <scope>NUCLEOTIDE SEQUENCE [LARGE SCALE GENOMIC DNA]</scope>
    <source>
        <strain evidence="1 2">DSM 106146</strain>
    </source>
</reference>
<organism evidence="1 2">
    <name type="scientific">Catenibacillus scindens</name>
    <dbReference type="NCBI Taxonomy" id="673271"/>
    <lineage>
        <taxon>Bacteria</taxon>
        <taxon>Bacillati</taxon>
        <taxon>Bacillota</taxon>
        <taxon>Clostridia</taxon>
        <taxon>Lachnospirales</taxon>
        <taxon>Lachnospiraceae</taxon>
        <taxon>Catenibacillus</taxon>
    </lineage>
</organism>
<dbReference type="AlphaFoldDB" id="A0A7W8H9A0"/>
<accession>A0A7W8H9A0</accession>
<evidence type="ECO:0000313" key="2">
    <source>
        <dbReference type="Proteomes" id="UP000543642"/>
    </source>
</evidence>
<dbReference type="EMBL" id="JACHFW010000004">
    <property type="protein sequence ID" value="MBB5264256.1"/>
    <property type="molecule type" value="Genomic_DNA"/>
</dbReference>
<name>A0A7W8H9A0_9FIRM</name>
<evidence type="ECO:0000313" key="1">
    <source>
        <dbReference type="EMBL" id="MBB5264256.1"/>
    </source>
</evidence>
<proteinExistence type="predicted"/>